<accession>A0A2M7GAQ2</accession>
<dbReference type="Proteomes" id="UP000231019">
    <property type="component" value="Unassembled WGS sequence"/>
</dbReference>
<feature type="compositionally biased region" description="Acidic residues" evidence="1">
    <location>
        <begin position="10"/>
        <end position="26"/>
    </location>
</feature>
<comment type="caution">
    <text evidence="2">The sequence shown here is derived from an EMBL/GenBank/DDBJ whole genome shotgun (WGS) entry which is preliminary data.</text>
</comment>
<sequence>MAQEQNESQLIEEEEDLDEALGEDSDVSYTLLTDGHEEYESADEELDGGEDDDYYDADDSYDGDFDEGGGDSGF</sequence>
<reference evidence="2 3" key="1">
    <citation type="submission" date="2017-09" db="EMBL/GenBank/DDBJ databases">
        <title>Depth-based differentiation of microbial function through sediment-hosted aquifers and enrichment of novel symbionts in the deep terrestrial subsurface.</title>
        <authorList>
            <person name="Probst A.J."/>
            <person name="Ladd B."/>
            <person name="Jarett J.K."/>
            <person name="Geller-Mcgrath D.E."/>
            <person name="Sieber C.M."/>
            <person name="Emerson J.B."/>
            <person name="Anantharaman K."/>
            <person name="Thomas B.C."/>
            <person name="Malmstrom R."/>
            <person name="Stieglmeier M."/>
            <person name="Klingl A."/>
            <person name="Woyke T."/>
            <person name="Ryan C.M."/>
            <person name="Banfield J.F."/>
        </authorList>
    </citation>
    <scope>NUCLEOTIDE SEQUENCE [LARGE SCALE GENOMIC DNA]</scope>
    <source>
        <strain evidence="2">CG17_big_fil_post_rev_8_21_14_2_50_48_46</strain>
    </source>
</reference>
<organism evidence="2 3">
    <name type="scientific">bacterium (Candidatus Blackallbacteria) CG17_big_fil_post_rev_8_21_14_2_50_48_46</name>
    <dbReference type="NCBI Taxonomy" id="2014261"/>
    <lineage>
        <taxon>Bacteria</taxon>
        <taxon>Candidatus Blackallbacteria</taxon>
    </lineage>
</organism>
<protein>
    <submittedName>
        <fullName evidence="2">Uncharacterized protein</fullName>
    </submittedName>
</protein>
<evidence type="ECO:0000256" key="1">
    <source>
        <dbReference type="SAM" id="MobiDB-lite"/>
    </source>
</evidence>
<dbReference type="EMBL" id="PFFQ01000005">
    <property type="protein sequence ID" value="PIW19233.1"/>
    <property type="molecule type" value="Genomic_DNA"/>
</dbReference>
<feature type="compositionally biased region" description="Acidic residues" evidence="1">
    <location>
        <begin position="40"/>
        <end position="74"/>
    </location>
</feature>
<proteinExistence type="predicted"/>
<evidence type="ECO:0000313" key="3">
    <source>
        <dbReference type="Proteomes" id="UP000231019"/>
    </source>
</evidence>
<evidence type="ECO:0000313" key="2">
    <source>
        <dbReference type="EMBL" id="PIW19233.1"/>
    </source>
</evidence>
<gene>
    <name evidence="2" type="ORF">COW36_02140</name>
</gene>
<feature type="region of interest" description="Disordered" evidence="1">
    <location>
        <begin position="1"/>
        <end position="74"/>
    </location>
</feature>
<dbReference type="AlphaFoldDB" id="A0A2M7GAQ2"/>
<name>A0A2M7GAQ2_9BACT</name>